<dbReference type="VEuPathDB" id="ToxoDB:ETH2_0647300"/>
<gene>
    <name evidence="4" type="ORF">ETH_00015740</name>
</gene>
<evidence type="ECO:0000256" key="1">
    <source>
        <dbReference type="ARBA" id="ARBA00022837"/>
    </source>
</evidence>
<name>U6KV02_EIMTE</name>
<protein>
    <recommendedName>
        <fullName evidence="3">EF-hand domain-containing protein</fullName>
    </recommendedName>
</protein>
<dbReference type="GO" id="GO:0005509">
    <property type="term" value="F:calcium ion binding"/>
    <property type="evidence" value="ECO:0007669"/>
    <property type="project" value="InterPro"/>
</dbReference>
<dbReference type="GeneID" id="25252302"/>
<keyword evidence="2" id="KW-1133">Transmembrane helix</keyword>
<reference evidence="4" key="2">
    <citation type="submission" date="2013-10" db="EMBL/GenBank/DDBJ databases">
        <authorList>
            <person name="Aslett M."/>
        </authorList>
    </citation>
    <scope>NUCLEOTIDE SEQUENCE [LARGE SCALE GENOMIC DNA]</scope>
    <source>
        <strain evidence="4">Houghton</strain>
    </source>
</reference>
<accession>U6KV02</accession>
<dbReference type="Proteomes" id="UP000030747">
    <property type="component" value="Unassembled WGS sequence"/>
</dbReference>
<keyword evidence="1" id="KW-0106">Calcium</keyword>
<evidence type="ECO:0000313" key="4">
    <source>
        <dbReference type="EMBL" id="CDJ39335.1"/>
    </source>
</evidence>
<keyword evidence="2" id="KW-0812">Transmembrane</keyword>
<reference evidence="4" key="1">
    <citation type="submission" date="2013-10" db="EMBL/GenBank/DDBJ databases">
        <title>Genomic analysis of the causative agents of coccidiosis in chickens.</title>
        <authorList>
            <person name="Reid A.J."/>
            <person name="Blake D."/>
            <person name="Billington K."/>
            <person name="Browne H."/>
            <person name="Dunn M."/>
            <person name="Hung S."/>
            <person name="Kawahara F."/>
            <person name="Miranda-Saavedra D."/>
            <person name="Mourier T."/>
            <person name="Nagra H."/>
            <person name="Otto T.D."/>
            <person name="Rawlings N."/>
            <person name="Sanchez A."/>
            <person name="Sanders M."/>
            <person name="Subramaniam C."/>
            <person name="Tay Y."/>
            <person name="Dear P."/>
            <person name="Doerig C."/>
            <person name="Gruber A."/>
            <person name="Parkinson J."/>
            <person name="Shirley M."/>
            <person name="Wan K.L."/>
            <person name="Berriman M."/>
            <person name="Tomley F."/>
            <person name="Pain A."/>
        </authorList>
    </citation>
    <scope>NUCLEOTIDE SEQUENCE [LARGE SCALE GENOMIC DNA]</scope>
    <source>
        <strain evidence="4">Houghton</strain>
    </source>
</reference>
<feature type="transmembrane region" description="Helical" evidence="2">
    <location>
        <begin position="221"/>
        <end position="243"/>
    </location>
</feature>
<dbReference type="RefSeq" id="XP_013230090.1">
    <property type="nucleotide sequence ID" value="XM_013374636.1"/>
</dbReference>
<dbReference type="OrthoDB" id="346369at2759"/>
<proteinExistence type="predicted"/>
<organism evidence="4 5">
    <name type="scientific">Eimeria tenella</name>
    <name type="common">Coccidian parasite</name>
    <dbReference type="NCBI Taxonomy" id="5802"/>
    <lineage>
        <taxon>Eukaryota</taxon>
        <taxon>Sar</taxon>
        <taxon>Alveolata</taxon>
        <taxon>Apicomplexa</taxon>
        <taxon>Conoidasida</taxon>
        <taxon>Coccidia</taxon>
        <taxon>Eucoccidiorida</taxon>
        <taxon>Eimeriorina</taxon>
        <taxon>Eimeriidae</taxon>
        <taxon>Eimeria</taxon>
    </lineage>
</organism>
<keyword evidence="5" id="KW-1185">Reference proteome</keyword>
<dbReference type="InterPro" id="IPR002048">
    <property type="entry name" value="EF_hand_dom"/>
</dbReference>
<dbReference type="PROSITE" id="PS00018">
    <property type="entry name" value="EF_HAND_1"/>
    <property type="match status" value="1"/>
</dbReference>
<evidence type="ECO:0000313" key="5">
    <source>
        <dbReference type="Proteomes" id="UP000030747"/>
    </source>
</evidence>
<dbReference type="EMBL" id="HG674344">
    <property type="protein sequence ID" value="CDJ39335.1"/>
    <property type="molecule type" value="Genomic_DNA"/>
</dbReference>
<dbReference type="SUPFAM" id="SSF47473">
    <property type="entry name" value="EF-hand"/>
    <property type="match status" value="1"/>
</dbReference>
<evidence type="ECO:0000259" key="3">
    <source>
        <dbReference type="PROSITE" id="PS50222"/>
    </source>
</evidence>
<dbReference type="Gene3D" id="1.10.238.10">
    <property type="entry name" value="EF-hand"/>
    <property type="match status" value="1"/>
</dbReference>
<feature type="domain" description="EF-hand" evidence="3">
    <location>
        <begin position="415"/>
        <end position="450"/>
    </location>
</feature>
<dbReference type="VEuPathDB" id="ToxoDB:ETH_00015740"/>
<keyword evidence="2" id="KW-0472">Membrane</keyword>
<dbReference type="AlphaFoldDB" id="U6KV02"/>
<dbReference type="OMA" id="GELVFPQ"/>
<feature type="transmembrane region" description="Helical" evidence="2">
    <location>
        <begin position="90"/>
        <end position="110"/>
    </location>
</feature>
<evidence type="ECO:0000256" key="2">
    <source>
        <dbReference type="SAM" id="Phobius"/>
    </source>
</evidence>
<dbReference type="PROSITE" id="PS50222">
    <property type="entry name" value="EF_HAND_2"/>
    <property type="match status" value="1"/>
</dbReference>
<dbReference type="InterPro" id="IPR011992">
    <property type="entry name" value="EF-hand-dom_pair"/>
</dbReference>
<sequence>MGVFEFQKLIESGQPSDAALRFWFLRFRFMNPLTPFVPHQEGDFAFGEFLSERLSEALLHMVEIPVSTWLLFIPLLLCLRPVFGFNPTPLMEFLVFAAGGLLFFNLFLFWRLETIMNYHTPSSKEISEYLQALAQPRKAAQLPQAPLELLPPITRNGALCGLIRGARVMNAQESLFILGPRGVPALRTLIQLSLSLHVVAVTVTAKLLLSPHYQHVMFAVLGYWSGFAPLLILLLSMGLFPAIATNFTLLSNIGSLASRQAIAASAHRVQLQQLERQYQILQFLRFRADTFFASHPGRAMGEIEEANQIYSSLPPEVQKGYQDVFHAFAKIDVEPRISLENIFKMIEAFALEERIPDCRAKAGETRISGMLQEAANMIMHLLEDETRASLPPHLRETQKRVGWIFLLFLDSRNPFSGENSQDLFDFLDDDADGYVTMNDFLENLEGLRPAASEEEIKQLLATISHGARGELVGYNQLASWIDEMEDRAREFQPKGSSIR</sequence>
<dbReference type="InterPro" id="IPR018247">
    <property type="entry name" value="EF_Hand_1_Ca_BS"/>
</dbReference>